<evidence type="ECO:0000313" key="1">
    <source>
        <dbReference type="EMBL" id="GAA2531623.1"/>
    </source>
</evidence>
<keyword evidence="2" id="KW-1185">Reference proteome</keyword>
<evidence type="ECO:0000313" key="2">
    <source>
        <dbReference type="Proteomes" id="UP001499978"/>
    </source>
</evidence>
<proteinExistence type="predicted"/>
<dbReference type="EMBL" id="BAAARY010000027">
    <property type="protein sequence ID" value="GAA2531623.1"/>
    <property type="molecule type" value="Genomic_DNA"/>
</dbReference>
<gene>
    <name evidence="1" type="ORF">GCM10010201_33900</name>
</gene>
<comment type="caution">
    <text evidence="1">The sequence shown here is derived from an EMBL/GenBank/DDBJ whole genome shotgun (WGS) entry which is preliminary data.</text>
</comment>
<name>A0ABN3NVB4_9ACTN</name>
<sequence>MWAQIRSYLIDAQDLPAWEMWADGKNWHGRWMPESGSPTGLLLADHPYEADWPNLEGRNSTPGEGATPGALTVTTTRYGGVSDWDRSDSKHLYTYMPSTALCTALNLNRTGEFQWGRGTQTLAESFAARGTGPDTVHVEAGLLGSALAASKQCLMWTILAAKETTMPHHRWPEDGAQVSRIYSASYAFDGINIRRLDANARTLLAGGGETNPARWSLPSTIPI</sequence>
<organism evidence="1 2">
    <name type="scientific">Pilimelia columellifera subsp. columellifera</name>
    <dbReference type="NCBI Taxonomy" id="706583"/>
    <lineage>
        <taxon>Bacteria</taxon>
        <taxon>Bacillati</taxon>
        <taxon>Actinomycetota</taxon>
        <taxon>Actinomycetes</taxon>
        <taxon>Micromonosporales</taxon>
        <taxon>Micromonosporaceae</taxon>
        <taxon>Pilimelia</taxon>
    </lineage>
</organism>
<dbReference type="RefSeq" id="WP_344174293.1">
    <property type="nucleotide sequence ID" value="NZ_BAAARY010000027.1"/>
</dbReference>
<accession>A0ABN3NVB4</accession>
<protein>
    <submittedName>
        <fullName evidence="1">Uncharacterized protein</fullName>
    </submittedName>
</protein>
<reference evidence="1 2" key="1">
    <citation type="journal article" date="2019" name="Int. J. Syst. Evol. Microbiol.">
        <title>The Global Catalogue of Microorganisms (GCM) 10K type strain sequencing project: providing services to taxonomists for standard genome sequencing and annotation.</title>
        <authorList>
            <consortium name="The Broad Institute Genomics Platform"/>
            <consortium name="The Broad Institute Genome Sequencing Center for Infectious Disease"/>
            <person name="Wu L."/>
            <person name="Ma J."/>
        </authorList>
    </citation>
    <scope>NUCLEOTIDE SEQUENCE [LARGE SCALE GENOMIC DNA]</scope>
    <source>
        <strain evidence="1 2">JCM 3367</strain>
    </source>
</reference>
<dbReference type="Proteomes" id="UP001499978">
    <property type="component" value="Unassembled WGS sequence"/>
</dbReference>